<dbReference type="OrthoDB" id="3078737at2"/>
<dbReference type="InterPro" id="IPR011017">
    <property type="entry name" value="TRASH_dom"/>
</dbReference>
<dbReference type="Proteomes" id="UP000008561">
    <property type="component" value="Chromosome"/>
</dbReference>
<keyword evidence="1" id="KW-1133">Transmembrane helix</keyword>
<organism evidence="3 4">
    <name type="scientific">Desulfosudis oleivorans (strain DSM 6200 / JCM 39069 / Hxd3)</name>
    <name type="common">Desulfococcus oleovorans</name>
    <dbReference type="NCBI Taxonomy" id="96561"/>
    <lineage>
        <taxon>Bacteria</taxon>
        <taxon>Pseudomonadati</taxon>
        <taxon>Thermodesulfobacteriota</taxon>
        <taxon>Desulfobacteria</taxon>
        <taxon>Desulfobacterales</taxon>
        <taxon>Desulfosudaceae</taxon>
        <taxon>Desulfosudis</taxon>
    </lineage>
</organism>
<feature type="domain" description="TRASH" evidence="2">
    <location>
        <begin position="51"/>
        <end position="88"/>
    </location>
</feature>
<feature type="transmembrane region" description="Helical" evidence="1">
    <location>
        <begin position="6"/>
        <end position="22"/>
    </location>
</feature>
<reference evidence="3 4" key="1">
    <citation type="submission" date="2007-10" db="EMBL/GenBank/DDBJ databases">
        <title>Complete sequence of Desulfococcus oleovorans Hxd3.</title>
        <authorList>
            <consortium name="US DOE Joint Genome Institute"/>
            <person name="Copeland A."/>
            <person name="Lucas S."/>
            <person name="Lapidus A."/>
            <person name="Barry K."/>
            <person name="Glavina del Rio T."/>
            <person name="Dalin E."/>
            <person name="Tice H."/>
            <person name="Pitluck S."/>
            <person name="Kiss H."/>
            <person name="Brettin T."/>
            <person name="Bruce D."/>
            <person name="Detter J.C."/>
            <person name="Han C."/>
            <person name="Schmutz J."/>
            <person name="Larimer F."/>
            <person name="Land M."/>
            <person name="Hauser L."/>
            <person name="Kyrpides N."/>
            <person name="Kim E."/>
            <person name="Wawrik B."/>
            <person name="Richardson P."/>
        </authorList>
    </citation>
    <scope>NUCLEOTIDE SEQUENCE [LARGE SCALE GENOMIC DNA]</scope>
    <source>
        <strain evidence="4">DSM 6200 / JCM 39069 / Hxd3</strain>
    </source>
</reference>
<evidence type="ECO:0000256" key="1">
    <source>
        <dbReference type="SAM" id="Phobius"/>
    </source>
</evidence>
<dbReference type="Pfam" id="PF04945">
    <property type="entry name" value="YHS"/>
    <property type="match status" value="1"/>
</dbReference>
<keyword evidence="4" id="KW-1185">Reference proteome</keyword>
<evidence type="ECO:0000259" key="2">
    <source>
        <dbReference type="SMART" id="SM00746"/>
    </source>
</evidence>
<dbReference type="InterPro" id="IPR007029">
    <property type="entry name" value="YHS_dom"/>
</dbReference>
<evidence type="ECO:0000313" key="4">
    <source>
        <dbReference type="Proteomes" id="UP000008561"/>
    </source>
</evidence>
<dbReference type="KEGG" id="dol:Dole_2487"/>
<sequence>MIVRLLMLAGIVYLFFAVRSLFRRSSGRIHGAAGEPVDGGPARIDDVMVQDPVCGVYVPRQTALHVRHKGNDIYFCGEACKDAFFSRHP</sequence>
<accession>A8ZW57</accession>
<dbReference type="RefSeq" id="WP_012175903.1">
    <property type="nucleotide sequence ID" value="NC_009943.1"/>
</dbReference>
<dbReference type="eggNOG" id="COG3350">
    <property type="taxonomic scope" value="Bacteria"/>
</dbReference>
<name>A8ZW57_DESOH</name>
<dbReference type="HOGENOM" id="CLU_168222_0_1_7"/>
<gene>
    <name evidence="3" type="ordered locus">Dole_2487</name>
</gene>
<proteinExistence type="predicted"/>
<evidence type="ECO:0000313" key="3">
    <source>
        <dbReference type="EMBL" id="ABW68291.1"/>
    </source>
</evidence>
<protein>
    <submittedName>
        <fullName evidence="3">TRASH domain protein</fullName>
    </submittedName>
</protein>
<dbReference type="SMART" id="SM00746">
    <property type="entry name" value="TRASH"/>
    <property type="match status" value="1"/>
</dbReference>
<dbReference type="STRING" id="96561.Dole_2487"/>
<dbReference type="AlphaFoldDB" id="A8ZW57"/>
<dbReference type="EMBL" id="CP000859">
    <property type="protein sequence ID" value="ABW68291.1"/>
    <property type="molecule type" value="Genomic_DNA"/>
</dbReference>
<keyword evidence="1" id="KW-0472">Membrane</keyword>
<keyword evidence="1" id="KW-0812">Transmembrane</keyword>